<dbReference type="Gene3D" id="3.40.50.1820">
    <property type="entry name" value="alpha/beta hydrolase"/>
    <property type="match status" value="2"/>
</dbReference>
<evidence type="ECO:0000313" key="8">
    <source>
        <dbReference type="Proteomes" id="UP000675920"/>
    </source>
</evidence>
<protein>
    <submittedName>
        <fullName evidence="9">Tannase/feruloyl esterase family alpha/beta hydrolase</fullName>
    </submittedName>
</protein>
<dbReference type="InterPro" id="IPR029058">
    <property type="entry name" value="AB_hydrolase_fold"/>
</dbReference>
<proteinExistence type="inferred from homology"/>
<dbReference type="PROSITE" id="PS51257">
    <property type="entry name" value="PROKAR_LIPOPROTEIN"/>
    <property type="match status" value="1"/>
</dbReference>
<comment type="similarity">
    <text evidence="1">Belongs to the tannase family.</text>
</comment>
<dbReference type="RefSeq" id="WP_028311304.1">
    <property type="nucleotide sequence ID" value="NZ_AXWS01000008.1"/>
</dbReference>
<reference evidence="9" key="3">
    <citation type="journal article" date="2002" name="Biochem. J.">
        <title>The Aspergillus niger faeB gene encodes a second feruloyl esterase involved in pectin and xylan degradation and is specifically induced in the presence of aromatic compounds.</title>
        <authorList>
            <person name="de Vries R.P."/>
            <person name="vanKuyk P.A."/>
            <person name="Kester H.C."/>
            <person name="Visser J."/>
        </authorList>
    </citation>
    <scope>NUCLEOTIDE SEQUENCE</scope>
</reference>
<dbReference type="InterPro" id="IPR011118">
    <property type="entry name" value="Tannase/feruloyl_esterase"/>
</dbReference>
<dbReference type="PANTHER" id="PTHR33938:SF15">
    <property type="entry name" value="FERULOYL ESTERASE B-RELATED"/>
    <property type="match status" value="1"/>
</dbReference>
<evidence type="ECO:0000256" key="2">
    <source>
        <dbReference type="ARBA" id="ARBA00022487"/>
    </source>
</evidence>
<keyword evidence="4" id="KW-0732">Signal</keyword>
<dbReference type="PANTHER" id="PTHR33938">
    <property type="entry name" value="FERULOYL ESTERASE B-RELATED"/>
    <property type="match status" value="1"/>
</dbReference>
<dbReference type="AlphaFoldDB" id="A0A8B6X3S5"/>
<keyword evidence="5 9" id="KW-0378">Hydrolase</keyword>
<evidence type="ECO:0000256" key="3">
    <source>
        <dbReference type="ARBA" id="ARBA00022723"/>
    </source>
</evidence>
<reference evidence="9" key="2">
    <citation type="journal article" date="1996" name="Gene">
        <title>Cloning and sequencing of the gene encoding tannase and a structural study of the tannase subunit from Aspergillus oryzae.</title>
        <authorList>
            <person name="Hatamoto O."/>
            <person name="Watarai T."/>
            <person name="Kikuchi M."/>
            <person name="Mizusawa K."/>
            <person name="Sekine H."/>
        </authorList>
    </citation>
    <scope>NUCLEOTIDE SEQUENCE</scope>
</reference>
<reference evidence="9" key="1">
    <citation type="journal article" date="1996" name="Biotechnol. Appl. Biochem.">
        <title>Purification and characterization of a novel esterase induced by growth of Aspergillus niger on sugar-beet pulp.</title>
        <authorList>
            <person name="Kroon P.A."/>
            <person name="Faulds C.B."/>
            <person name="Williamson G."/>
        </authorList>
    </citation>
    <scope>NUCLEOTIDE SEQUENCE</scope>
</reference>
<keyword evidence="6" id="KW-0106">Calcium</keyword>
<accession>A0A8B6X3S5</accession>
<sequence length="570" mass="58709">MKTHFAIPVALAGVLGLAGCGSDDSSDAASVTKLACGEITTAALGITGLTVTATETVAAGTVTPSGADSALPQHCRVTGSIDPHTSPVDGKAYAIGFELRLPTDWNGRFMFQGGGGTDGVVNPAYGNILGGGPTTNALTRGFAVASTDGGHTTESAPIVGGSLFGLDPQARVDYGYNAVGRTTEIAKAVIRRFYGADAGHSYFLGCSNGGRQALVAATRFADRFDGIVAGNPGFNLPKAAVQHAWDVQAFSSVAPLDTDGKPIIASAFSNDDLNLVAAKIVEKCDALDGLADGMVNRFESCKGVFDPAELACAGDKTATCLSREQVVVLNKVFDGPRDGSGKQLYSDWPWDAGIGAGGWRVWKLGSSTTSVPNAIIATLGGGSLPYVFTTPPTRVTGDGTNVVDYLRGFSFDIDAPKIYATDLTYTTAAMTFMTPPNPSDLSKFKGHGGKLIVYHGGSDPVFSYNDTRNWYAALAAANSGDASGFARLFAVPGMNHCSGGPATDKFDMLAAIVDWVEGGKAPDSIAASARAANTAAAAFPTRTRPLCAWPKVAVYKGSGDVEAAASFSCQ</sequence>
<reference evidence="9" key="4">
    <citation type="submission" date="2025-08" db="UniProtKB">
        <authorList>
            <consortium name="RefSeq"/>
        </authorList>
    </citation>
    <scope>IDENTIFICATION</scope>
</reference>
<evidence type="ECO:0000313" key="9">
    <source>
        <dbReference type="RefSeq" id="WP_028311304.1"/>
    </source>
</evidence>
<dbReference type="Pfam" id="PF07519">
    <property type="entry name" value="Tannase"/>
    <property type="match status" value="1"/>
</dbReference>
<keyword evidence="7" id="KW-1015">Disulfide bond</keyword>
<evidence type="ECO:0000256" key="5">
    <source>
        <dbReference type="ARBA" id="ARBA00022801"/>
    </source>
</evidence>
<keyword evidence="8" id="KW-1185">Reference proteome</keyword>
<keyword evidence="2" id="KW-0719">Serine esterase</keyword>
<organism evidence="8 9">
    <name type="scientific">Derxia gummosa DSM 723</name>
    <dbReference type="NCBI Taxonomy" id="1121388"/>
    <lineage>
        <taxon>Bacteria</taxon>
        <taxon>Pseudomonadati</taxon>
        <taxon>Pseudomonadota</taxon>
        <taxon>Betaproteobacteria</taxon>
        <taxon>Burkholderiales</taxon>
        <taxon>Alcaligenaceae</taxon>
        <taxon>Derxia</taxon>
    </lineage>
</organism>
<evidence type="ECO:0000256" key="1">
    <source>
        <dbReference type="ARBA" id="ARBA00006249"/>
    </source>
</evidence>
<dbReference type="SUPFAM" id="SSF53474">
    <property type="entry name" value="alpha/beta-Hydrolases"/>
    <property type="match status" value="1"/>
</dbReference>
<dbReference type="GO" id="GO:0046872">
    <property type="term" value="F:metal ion binding"/>
    <property type="evidence" value="ECO:0007669"/>
    <property type="project" value="UniProtKB-KW"/>
</dbReference>
<name>A0A8B6X3S5_9BURK</name>
<keyword evidence="3" id="KW-0479">Metal-binding</keyword>
<evidence type="ECO:0000256" key="4">
    <source>
        <dbReference type="ARBA" id="ARBA00022729"/>
    </source>
</evidence>
<evidence type="ECO:0000256" key="6">
    <source>
        <dbReference type="ARBA" id="ARBA00022837"/>
    </source>
</evidence>
<dbReference type="GO" id="GO:0052689">
    <property type="term" value="F:carboxylic ester hydrolase activity"/>
    <property type="evidence" value="ECO:0007669"/>
    <property type="project" value="UniProtKB-KW"/>
</dbReference>
<dbReference type="Proteomes" id="UP000675920">
    <property type="component" value="Unplaced"/>
</dbReference>
<evidence type="ECO:0000256" key="7">
    <source>
        <dbReference type="ARBA" id="ARBA00023157"/>
    </source>
</evidence>
<dbReference type="OrthoDB" id="7062032at2"/>